<dbReference type="InterPro" id="IPR007081">
    <property type="entry name" value="RNA_pol_Rpb1_5"/>
</dbReference>
<dbReference type="Gene3D" id="1.10.274.100">
    <property type="entry name" value="RNA polymerase Rpb1, domain 3"/>
    <property type="match status" value="1"/>
</dbReference>
<gene>
    <name evidence="18" type="ORF">CGI_10014460</name>
</gene>
<evidence type="ECO:0000313" key="18">
    <source>
        <dbReference type="EMBL" id="EKC32045.1"/>
    </source>
</evidence>
<keyword evidence="12" id="KW-0539">Nucleus</keyword>
<dbReference type="FunFam" id="3.30.1490.180:FF:000003">
    <property type="entry name" value="DNA-directed RNA polymerase subunit"/>
    <property type="match status" value="1"/>
</dbReference>
<dbReference type="Gene3D" id="1.10.132.30">
    <property type="match status" value="1"/>
</dbReference>
<dbReference type="Gene3D" id="6.10.250.2940">
    <property type="match status" value="1"/>
</dbReference>
<proteinExistence type="inferred from homology"/>
<evidence type="ECO:0000256" key="6">
    <source>
        <dbReference type="ARBA" id="ARBA00022679"/>
    </source>
</evidence>
<evidence type="ECO:0000256" key="15">
    <source>
        <dbReference type="RuleBase" id="RU004279"/>
    </source>
</evidence>
<dbReference type="GO" id="GO:0003677">
    <property type="term" value="F:DNA binding"/>
    <property type="evidence" value="ECO:0007669"/>
    <property type="project" value="InterPro"/>
</dbReference>
<dbReference type="Gene3D" id="6.20.50.80">
    <property type="match status" value="1"/>
</dbReference>
<dbReference type="Gene3D" id="3.30.70.2850">
    <property type="match status" value="1"/>
</dbReference>
<comment type="function">
    <text evidence="14">DNA-dependent RNA polymerase catalyzes the transcription of DNA into RNA using the four ribonucleoside triphosphates as substrates. Largest and catalytic core component of RNA polymerase I which synthesizes ribosomal RNA precursors. Forms the polymerase active center together with the second largest subunit. A single stranded DNA template strand of the promoter is positioned within the central active site cleft of Pol I. A bridging helix emanates from RPA1 and crosses the cleft near the catalytic site and is thought to promote translocation of Pol I by acting as a ratchet that moves the RNA-DNA hybrid through the active site by switching from straight to bent conformations at each step of nucleotide addition.</text>
</comment>
<evidence type="ECO:0000256" key="8">
    <source>
        <dbReference type="ARBA" id="ARBA00022723"/>
    </source>
</evidence>
<evidence type="ECO:0000256" key="5">
    <source>
        <dbReference type="ARBA" id="ARBA00022553"/>
    </source>
</evidence>
<dbReference type="InterPro" id="IPR015699">
    <property type="entry name" value="DNA-dir_RNA_pol1_lsu_N"/>
</dbReference>
<evidence type="ECO:0000256" key="16">
    <source>
        <dbReference type="SAM" id="MobiDB-lite"/>
    </source>
</evidence>
<dbReference type="EMBL" id="JH815848">
    <property type="protein sequence ID" value="EKC32045.1"/>
    <property type="molecule type" value="Genomic_DNA"/>
</dbReference>
<accession>K1QSZ8</accession>
<dbReference type="InterPro" id="IPR038120">
    <property type="entry name" value="Rpb1_funnel_sf"/>
</dbReference>
<dbReference type="Gene3D" id="3.30.1490.180">
    <property type="entry name" value="RNA polymerase ii"/>
    <property type="match status" value="1"/>
</dbReference>
<dbReference type="HOGENOM" id="CLU_000487_2_4_1"/>
<dbReference type="InterPro" id="IPR045867">
    <property type="entry name" value="DNA-dir_RpoC_beta_prime"/>
</dbReference>
<keyword evidence="9" id="KW-0862">Zinc</keyword>
<dbReference type="Gene3D" id="1.10.150.390">
    <property type="match status" value="1"/>
</dbReference>
<comment type="subunit">
    <text evidence="3">Component of the RNA polymerase I (Pol I) complex consisting of at least 13 subunits.</text>
</comment>
<dbReference type="InterPro" id="IPR044893">
    <property type="entry name" value="RNA_pol_Rpb1_clamp_domain"/>
</dbReference>
<sequence length="1685" mass="189668">MYVQGHLHKHADVINMEARVPRHVLRGISFNSYNSSEILELSVKEITNPQTFDGLLHPTLGGLYDPKLGPTEKDDKCQTCGMGQGGCPGHLGHITLPLPTYNPFFFSVLYQLLKGTCFDCHRLAVHSLKSAVLVQKFRLLEHGLISSVADVDEFATHFTSEYGNDAEEKILEQLNEIVLSKINNTIEQDFHIKNVEACKNNTRRAFIHEHFTVKGKCVHCRTKRMPLRKVQNAKIMLSTVTSSRTKKSTKPKQVKEKKDNDADDDEEDDDGEGEEEDDLESGTQIYLTSADVRDHLRQVWQKDQQVLKCLFHFLSGSSADYPTDSFFIDVVPVPPSRFRPVSSLRDKKFENPQTQTLCNVLKGAALIRKILSLKSTQENGKEITEIEPTAITEIPGKTLNEKLQNALVKLQVVMNCIVDGDSDKLAVDKITGVKQILEKKEGLFRKNMMGKRVNFAARSVISPDPCISTCEIGIPEVFAKKLTFPQPVTPWNVHELRQAVINGPDTYPGASLIDMPDGSKVILNKKEKVQREAIAKQLLTPSPDPHQQNTCKVVHRHLKNGDVLLINRQPTLHRPSIQAHKARVLPGEKTLRLHYANCKAYNADFDGDEMNAHFPQTQLGRAEAYTIACTDYQYLVPKDGTPLAGLIQDHMVSGVSLTIRGRFFTRNDYCQLVYMALVDKRGPINLLPPALIKPKTLWSGKQVLSTLLHNIIPKGGQMLNLTGKSKIPEKSWIHQQVRLASLDNMGESHVVIRGSELLCGVLDKGHYGNTPYGLVHCCYELYGGEVAGTLLSCLGRLFMNFLQQHRSFSLGVEDILVTPKADQRRKKAMHKSGKCGDEVVTQALGLEEGTEGQELREAMMDAQFDRNDRRLRELDLCMKGKTDDTQNAIVGACMPKGLEKLFPANNLQLMVQSGAKGSSVNCMQISGLLGQIELEGRRPPLMLSGKTLPSFLAYDSSPRAGGFVAGRFLTGIRPQEYFFHCMAGREGLIDTAVKTSRSGYLQRCLIKHLEGIIVNYDMTVRDSDGSIVQFYYGEDGLDVSKTGFLSPKQFPFLTDNSETGSKGNAFDKKVAKRMKKIKKWNKSNKRRSKRCSAFLEFSKEFAEEHDLDNRTLEKTGRSKGATETIRSWQELEEAQKERYIKNDINAPDPVTGVFRPFQYKGVLPESFLQKIQDFSKNELNKLPTSISEKGFLKLLCDKAESSYCQPGEAVGLLCAQSIGEPSTQMTLNTFHFAGRGEMNVTLGIPRLVEILMVASDKIKTPSMEVPILAHCQDKAKKLQMKFNKVILSEVLEKVTVNEFLSVSNVSKSQRSRNFKLRFHFLKPKFYTDRLDVTPSSILHFMEKTYIKNLLTKIKKKITDFQLAKMVNSGHIRPVLVTHTRPAADEDDADEDLSDVEENDNTASDVKARQKKQEEQEYEEKEEEKEVLEEEENVEMDDNDDEEDDEDKDSEEDDTLTSSVDRETSEHRIQFVVLSSSNIADYKYDIKRELWCEFTLQFGLLNSKIDLTSLIEEHAKETVVHCVPGINRCLLKEVKSQQGPELHICTEGINILEIFLYADILDLNRLYSNDIHAIANMYGIEAANKVIIKEIKNVFAAYGIEVDYRHLSLLADYMTFEGTYKAFNRRAIETCASCLQQMSFETTMSFLVKASLQGAYDNLKSPSSQIVAGKPISCGSGAFELLYKLF</sequence>
<evidence type="ECO:0000256" key="12">
    <source>
        <dbReference type="ARBA" id="ARBA00023242"/>
    </source>
</evidence>
<feature type="compositionally biased region" description="Acidic residues" evidence="16">
    <location>
        <begin position="1415"/>
        <end position="1454"/>
    </location>
</feature>
<evidence type="ECO:0000256" key="7">
    <source>
        <dbReference type="ARBA" id="ARBA00022695"/>
    </source>
</evidence>
<name>K1QSZ8_MAGGI</name>
<dbReference type="FunFam" id="1.10.274.100:FF:000012">
    <property type="entry name" value="DNA-directed RNA polymerase subunit"/>
    <property type="match status" value="1"/>
</dbReference>
<dbReference type="InterPro" id="IPR006592">
    <property type="entry name" value="RNA_pol_N"/>
</dbReference>
<evidence type="ECO:0000256" key="14">
    <source>
        <dbReference type="ARBA" id="ARBA00053996"/>
    </source>
</evidence>
<feature type="compositionally biased region" description="Basic and acidic residues" evidence="16">
    <location>
        <begin position="1405"/>
        <end position="1414"/>
    </location>
</feature>
<dbReference type="Gene3D" id="2.40.40.20">
    <property type="match status" value="1"/>
</dbReference>
<dbReference type="InterPro" id="IPR042102">
    <property type="entry name" value="RNA_pol_Rpb1_3_sf"/>
</dbReference>
<dbReference type="InterPro" id="IPR047107">
    <property type="entry name" value="DNA-dir_RNA_pol1_lsu_C"/>
</dbReference>
<dbReference type="CDD" id="cd01435">
    <property type="entry name" value="RNAP_I_RPA1_N"/>
    <property type="match status" value="1"/>
</dbReference>
<keyword evidence="11 15" id="KW-0804">Transcription</keyword>
<dbReference type="InterPro" id="IPR007080">
    <property type="entry name" value="RNA_pol_Rpb1_1"/>
</dbReference>
<dbReference type="EC" id="2.7.7.6" evidence="15"/>
<comment type="similarity">
    <text evidence="2 15">Belongs to the RNA polymerase beta' chain family.</text>
</comment>
<reference evidence="18" key="1">
    <citation type="journal article" date="2012" name="Nature">
        <title>The oyster genome reveals stress adaptation and complexity of shell formation.</title>
        <authorList>
            <person name="Zhang G."/>
            <person name="Fang X."/>
            <person name="Guo X."/>
            <person name="Li L."/>
            <person name="Luo R."/>
            <person name="Xu F."/>
            <person name="Yang P."/>
            <person name="Zhang L."/>
            <person name="Wang X."/>
            <person name="Qi H."/>
            <person name="Xiong Z."/>
            <person name="Que H."/>
            <person name="Xie Y."/>
            <person name="Holland P.W."/>
            <person name="Paps J."/>
            <person name="Zhu Y."/>
            <person name="Wu F."/>
            <person name="Chen Y."/>
            <person name="Wang J."/>
            <person name="Peng C."/>
            <person name="Meng J."/>
            <person name="Yang L."/>
            <person name="Liu J."/>
            <person name="Wen B."/>
            <person name="Zhang N."/>
            <person name="Huang Z."/>
            <person name="Zhu Q."/>
            <person name="Feng Y."/>
            <person name="Mount A."/>
            <person name="Hedgecock D."/>
            <person name="Xu Z."/>
            <person name="Liu Y."/>
            <person name="Domazet-Loso T."/>
            <person name="Du Y."/>
            <person name="Sun X."/>
            <person name="Zhang S."/>
            <person name="Liu B."/>
            <person name="Cheng P."/>
            <person name="Jiang X."/>
            <person name="Li J."/>
            <person name="Fan D."/>
            <person name="Wang W."/>
            <person name="Fu W."/>
            <person name="Wang T."/>
            <person name="Wang B."/>
            <person name="Zhang J."/>
            <person name="Peng Z."/>
            <person name="Li Y."/>
            <person name="Li N."/>
            <person name="Wang J."/>
            <person name="Chen M."/>
            <person name="He Y."/>
            <person name="Tan F."/>
            <person name="Song X."/>
            <person name="Zheng Q."/>
            <person name="Huang R."/>
            <person name="Yang H."/>
            <person name="Du X."/>
            <person name="Chen L."/>
            <person name="Yang M."/>
            <person name="Gaffney P.M."/>
            <person name="Wang S."/>
            <person name="Luo L."/>
            <person name="She Z."/>
            <person name="Ming Y."/>
            <person name="Huang W."/>
            <person name="Zhang S."/>
            <person name="Huang B."/>
            <person name="Zhang Y."/>
            <person name="Qu T."/>
            <person name="Ni P."/>
            <person name="Miao G."/>
            <person name="Wang J."/>
            <person name="Wang Q."/>
            <person name="Steinberg C.E."/>
            <person name="Wang H."/>
            <person name="Li N."/>
            <person name="Qian L."/>
            <person name="Zhang G."/>
            <person name="Li Y."/>
            <person name="Yang H."/>
            <person name="Liu X."/>
            <person name="Wang J."/>
            <person name="Yin Y."/>
            <person name="Wang J."/>
        </authorList>
    </citation>
    <scope>NUCLEOTIDE SEQUENCE [LARGE SCALE GENOMIC DNA]</scope>
    <source>
        <strain evidence="18">05x7-T-G4-1.051#20</strain>
    </source>
</reference>
<dbReference type="GO" id="GO:0003899">
    <property type="term" value="F:DNA-directed RNA polymerase activity"/>
    <property type="evidence" value="ECO:0007669"/>
    <property type="project" value="UniProtKB-EC"/>
</dbReference>
<keyword evidence="7 15" id="KW-0548">Nucleotidyltransferase</keyword>
<feature type="compositionally biased region" description="Acidic residues" evidence="16">
    <location>
        <begin position="261"/>
        <end position="280"/>
    </location>
</feature>
<dbReference type="Pfam" id="PF04997">
    <property type="entry name" value="RNA_pol_Rpb1_1"/>
    <property type="match status" value="1"/>
</dbReference>
<dbReference type="Pfam" id="PF04983">
    <property type="entry name" value="RNA_pol_Rpb1_3"/>
    <property type="match status" value="1"/>
</dbReference>
<keyword evidence="5" id="KW-0597">Phosphoprotein</keyword>
<evidence type="ECO:0000256" key="1">
    <source>
        <dbReference type="ARBA" id="ARBA00004604"/>
    </source>
</evidence>
<dbReference type="GO" id="GO:0006351">
    <property type="term" value="P:DNA-templated transcription"/>
    <property type="evidence" value="ECO:0007669"/>
    <property type="project" value="InterPro"/>
</dbReference>
<comment type="catalytic activity">
    <reaction evidence="13 15">
        <text>RNA(n) + a ribonucleoside 5'-triphosphate = RNA(n+1) + diphosphate</text>
        <dbReference type="Rhea" id="RHEA:21248"/>
        <dbReference type="Rhea" id="RHEA-COMP:14527"/>
        <dbReference type="Rhea" id="RHEA-COMP:17342"/>
        <dbReference type="ChEBI" id="CHEBI:33019"/>
        <dbReference type="ChEBI" id="CHEBI:61557"/>
        <dbReference type="ChEBI" id="CHEBI:140395"/>
        <dbReference type="EC" id="2.7.7.6"/>
    </reaction>
</comment>
<keyword evidence="4 15" id="KW-0240">DNA-directed RNA polymerase</keyword>
<keyword evidence="8" id="KW-0479">Metal-binding</keyword>
<dbReference type="SUPFAM" id="SSF64484">
    <property type="entry name" value="beta and beta-prime subunits of DNA dependent RNA-polymerase"/>
    <property type="match status" value="1"/>
</dbReference>
<feature type="domain" description="RNA polymerase N-terminal" evidence="17">
    <location>
        <begin position="324"/>
        <end position="658"/>
    </location>
</feature>
<evidence type="ECO:0000256" key="10">
    <source>
        <dbReference type="ARBA" id="ARBA00022842"/>
    </source>
</evidence>
<dbReference type="SMART" id="SM00663">
    <property type="entry name" value="RPOLA_N"/>
    <property type="match status" value="1"/>
</dbReference>
<dbReference type="FunCoup" id="K1QSZ8">
    <property type="interactions" value="1314"/>
</dbReference>
<evidence type="ECO:0000256" key="11">
    <source>
        <dbReference type="ARBA" id="ARBA00023163"/>
    </source>
</evidence>
<dbReference type="GO" id="GO:0046872">
    <property type="term" value="F:metal ion binding"/>
    <property type="evidence" value="ECO:0007669"/>
    <property type="project" value="UniProtKB-KW"/>
</dbReference>
<dbReference type="Pfam" id="PF05000">
    <property type="entry name" value="RNA_pol_Rpb1_4"/>
    <property type="match status" value="1"/>
</dbReference>
<evidence type="ECO:0000256" key="2">
    <source>
        <dbReference type="ARBA" id="ARBA00006460"/>
    </source>
</evidence>
<comment type="subcellular location">
    <subcellularLocation>
        <location evidence="1">Nucleus</location>
        <location evidence="1">Nucleolus</location>
    </subcellularLocation>
</comment>
<keyword evidence="10" id="KW-0460">Magnesium</keyword>
<dbReference type="Gene3D" id="4.10.860.120">
    <property type="entry name" value="RNA polymerase II, clamp domain"/>
    <property type="match status" value="1"/>
</dbReference>
<keyword evidence="6 15" id="KW-0808">Transferase</keyword>
<protein>
    <recommendedName>
        <fullName evidence="15">DNA-directed RNA polymerase subunit</fullName>
        <ecNumber evidence="15">2.7.7.6</ecNumber>
    </recommendedName>
</protein>
<evidence type="ECO:0000259" key="17">
    <source>
        <dbReference type="SMART" id="SM00663"/>
    </source>
</evidence>
<dbReference type="GO" id="GO:0005736">
    <property type="term" value="C:RNA polymerase I complex"/>
    <property type="evidence" value="ECO:0007669"/>
    <property type="project" value="TreeGrafter"/>
</dbReference>
<evidence type="ECO:0000256" key="9">
    <source>
        <dbReference type="ARBA" id="ARBA00022833"/>
    </source>
</evidence>
<dbReference type="InterPro" id="IPR007066">
    <property type="entry name" value="RNA_pol_Rpb1_3"/>
</dbReference>
<evidence type="ECO:0000256" key="3">
    <source>
        <dbReference type="ARBA" id="ARBA00011251"/>
    </source>
</evidence>
<feature type="region of interest" description="Disordered" evidence="16">
    <location>
        <begin position="240"/>
        <end position="283"/>
    </location>
</feature>
<dbReference type="CDD" id="cd02735">
    <property type="entry name" value="RNAP_I_Rpa1_C"/>
    <property type="match status" value="1"/>
</dbReference>
<dbReference type="Pfam" id="PF00623">
    <property type="entry name" value="RNA_pol_Rpb1_2"/>
    <property type="match status" value="1"/>
</dbReference>
<dbReference type="FunFam" id="2.40.40.20:FF:000019">
    <property type="entry name" value="DNA-directed RNA polymerase II subunit RPB1"/>
    <property type="match status" value="1"/>
</dbReference>
<evidence type="ECO:0000256" key="13">
    <source>
        <dbReference type="ARBA" id="ARBA00048552"/>
    </source>
</evidence>
<organism evidence="18">
    <name type="scientific">Magallana gigas</name>
    <name type="common">Pacific oyster</name>
    <name type="synonym">Crassostrea gigas</name>
    <dbReference type="NCBI Taxonomy" id="29159"/>
    <lineage>
        <taxon>Eukaryota</taxon>
        <taxon>Metazoa</taxon>
        <taxon>Spiralia</taxon>
        <taxon>Lophotrochozoa</taxon>
        <taxon>Mollusca</taxon>
        <taxon>Bivalvia</taxon>
        <taxon>Autobranchia</taxon>
        <taxon>Pteriomorphia</taxon>
        <taxon>Ostreida</taxon>
        <taxon>Ostreoidea</taxon>
        <taxon>Ostreidae</taxon>
        <taxon>Magallana</taxon>
    </lineage>
</organism>
<evidence type="ECO:0000256" key="4">
    <source>
        <dbReference type="ARBA" id="ARBA00022478"/>
    </source>
</evidence>
<dbReference type="PANTHER" id="PTHR19376">
    <property type="entry name" value="DNA-DIRECTED RNA POLYMERASE"/>
    <property type="match status" value="1"/>
</dbReference>
<dbReference type="InterPro" id="IPR007083">
    <property type="entry name" value="RNA_pol_Rpb1_4"/>
</dbReference>
<dbReference type="PANTHER" id="PTHR19376:SF11">
    <property type="entry name" value="DNA-DIRECTED RNA POLYMERASE I SUBUNIT RPA1"/>
    <property type="match status" value="1"/>
</dbReference>
<dbReference type="Pfam" id="PF04998">
    <property type="entry name" value="RNA_pol_Rpb1_5"/>
    <property type="match status" value="1"/>
</dbReference>
<dbReference type="InterPro" id="IPR000722">
    <property type="entry name" value="RNA_pol_asu"/>
</dbReference>
<dbReference type="InParanoid" id="K1QSZ8"/>
<feature type="compositionally biased region" description="Acidic residues" evidence="16">
    <location>
        <begin position="1384"/>
        <end position="1399"/>
    </location>
</feature>
<feature type="region of interest" description="Disordered" evidence="16">
    <location>
        <begin position="1379"/>
        <end position="1461"/>
    </location>
</feature>